<feature type="chain" id="PRO_5006394689" description="Tle cognate immunity protein 4 C-terminal domain-containing protein" evidence="1">
    <location>
        <begin position="26"/>
        <end position="326"/>
    </location>
</feature>
<evidence type="ECO:0000259" key="2">
    <source>
        <dbReference type="Pfam" id="PF18426"/>
    </source>
</evidence>
<keyword evidence="1" id="KW-0732">Signal</keyword>
<evidence type="ECO:0000256" key="1">
    <source>
        <dbReference type="SAM" id="SignalP"/>
    </source>
</evidence>
<gene>
    <name evidence="4" type="ORF">ABB27_06490</name>
</gene>
<organism evidence="4 5">
    <name type="scientific">Stenotrophomonas terrae</name>
    <dbReference type="NCBI Taxonomy" id="405446"/>
    <lineage>
        <taxon>Bacteria</taxon>
        <taxon>Pseudomonadati</taxon>
        <taxon>Pseudomonadota</taxon>
        <taxon>Gammaproteobacteria</taxon>
        <taxon>Lysobacterales</taxon>
        <taxon>Lysobacteraceae</taxon>
        <taxon>Stenotrophomonas</taxon>
    </lineage>
</organism>
<dbReference type="RefSeq" id="WP_057627509.1">
    <property type="nucleotide sequence ID" value="NZ_LDJJ01000017.1"/>
</dbReference>
<evidence type="ECO:0000259" key="3">
    <source>
        <dbReference type="Pfam" id="PF18443"/>
    </source>
</evidence>
<dbReference type="AlphaFoldDB" id="A0A0R0CV25"/>
<name>A0A0R0CV25_9GAMM</name>
<feature type="signal peptide" evidence="1">
    <location>
        <begin position="1"/>
        <end position="25"/>
    </location>
</feature>
<evidence type="ECO:0008006" key="6">
    <source>
        <dbReference type="Google" id="ProtNLM"/>
    </source>
</evidence>
<dbReference type="InterPro" id="IPR041290">
    <property type="entry name" value="Tli4_C"/>
</dbReference>
<keyword evidence="5" id="KW-1185">Reference proteome</keyword>
<comment type="caution">
    <text evidence="4">The sequence shown here is derived from an EMBL/GenBank/DDBJ whole genome shotgun (WGS) entry which is preliminary data.</text>
</comment>
<proteinExistence type="predicted"/>
<reference evidence="4 5" key="1">
    <citation type="submission" date="2015-05" db="EMBL/GenBank/DDBJ databases">
        <title>Genome sequencing and analysis of members of genus Stenotrophomonas.</title>
        <authorList>
            <person name="Patil P.P."/>
            <person name="Midha S."/>
            <person name="Patil P.B."/>
        </authorList>
    </citation>
    <scope>NUCLEOTIDE SEQUENCE [LARGE SCALE GENOMIC DNA]</scope>
    <source>
        <strain evidence="4 5">DSM 18941</strain>
    </source>
</reference>
<dbReference type="Pfam" id="PF18443">
    <property type="entry name" value="Tli4_N"/>
    <property type="match status" value="1"/>
</dbReference>
<feature type="domain" description="Tle cognate immunity protein 4 C-terminal" evidence="2">
    <location>
        <begin position="170"/>
        <end position="324"/>
    </location>
</feature>
<dbReference type="PATRIC" id="fig|405446.3.peg.631"/>
<accession>A0A0R0CV25</accession>
<dbReference type="Proteomes" id="UP000051863">
    <property type="component" value="Unassembled WGS sequence"/>
</dbReference>
<sequence>MSWRPLRGVLAVALLTFASGGIAGAAPIQRGTEMKTLCVGRFLLDVPAATAIQPGYVYARKKVETSTSVSAEAFRQRVAARTAALKAARHRSGESMWVSEIRFDDDAVLLTSWVSDSSRAGHRQEMYVLDPAHSVQYLVSGETEAAKLPAAIENYRALRPRISYRDPNSIPTAAGFCIDSGFIAGNRINSEEMTIGLRPRAYPGARMTLMSYVTGKPDQPLLQRASDLPPEYAAAAARMRNLRRGERNVGPIQGQEILAGAEEGGRRMYAFLWESQGRAESLQFPFLSLQLLTEDKAQAPAFRDDAEALGLWDQVLGSLRLRSGAI</sequence>
<protein>
    <recommendedName>
        <fullName evidence="6">Tle cognate immunity protein 4 C-terminal domain-containing protein</fullName>
    </recommendedName>
</protein>
<dbReference type="EMBL" id="LDJJ01000017">
    <property type="protein sequence ID" value="KRG69492.1"/>
    <property type="molecule type" value="Genomic_DNA"/>
</dbReference>
<dbReference type="Pfam" id="PF18426">
    <property type="entry name" value="Tli4_C"/>
    <property type="match status" value="1"/>
</dbReference>
<feature type="domain" description="Tle cognate immunity protein 4 N-terminal" evidence="3">
    <location>
        <begin position="35"/>
        <end position="129"/>
    </location>
</feature>
<evidence type="ECO:0000313" key="5">
    <source>
        <dbReference type="Proteomes" id="UP000051863"/>
    </source>
</evidence>
<dbReference type="InterPro" id="IPR040761">
    <property type="entry name" value="Tli4_N"/>
</dbReference>
<evidence type="ECO:0000313" key="4">
    <source>
        <dbReference type="EMBL" id="KRG69492.1"/>
    </source>
</evidence>
<dbReference type="OrthoDB" id="8752886at2"/>